<dbReference type="EMBL" id="DRHL01000065">
    <property type="protein sequence ID" value="HEB13570.1"/>
    <property type="molecule type" value="Genomic_DNA"/>
</dbReference>
<name>A0A7C1NJR1_UNCC3</name>
<evidence type="ECO:0000256" key="4">
    <source>
        <dbReference type="SAM" id="Phobius"/>
    </source>
</evidence>
<feature type="non-terminal residue" evidence="5">
    <location>
        <position position="308"/>
    </location>
</feature>
<keyword evidence="2 3" id="KW-0175">Coiled coil</keyword>
<dbReference type="SUPFAM" id="SSF111369">
    <property type="entry name" value="HlyD-like secretion proteins"/>
    <property type="match status" value="1"/>
</dbReference>
<evidence type="ECO:0008006" key="6">
    <source>
        <dbReference type="Google" id="ProtNLM"/>
    </source>
</evidence>
<keyword evidence="4" id="KW-0812">Transmembrane</keyword>
<reference evidence="5" key="1">
    <citation type="journal article" date="2020" name="mSystems">
        <title>Genome- and Community-Level Interaction Insights into Carbon Utilization and Element Cycling Functions of Hydrothermarchaeota in Hydrothermal Sediment.</title>
        <authorList>
            <person name="Zhou Z."/>
            <person name="Liu Y."/>
            <person name="Xu W."/>
            <person name="Pan J."/>
            <person name="Luo Z.H."/>
            <person name="Li M."/>
        </authorList>
    </citation>
    <scope>NUCLEOTIDE SEQUENCE [LARGE SCALE GENOMIC DNA]</scope>
    <source>
        <strain evidence="5">HyVt-369</strain>
    </source>
</reference>
<comment type="subcellular location">
    <subcellularLocation>
        <location evidence="1">Cell envelope</location>
    </subcellularLocation>
</comment>
<dbReference type="Proteomes" id="UP000885695">
    <property type="component" value="Unassembled WGS sequence"/>
</dbReference>
<feature type="transmembrane region" description="Helical" evidence="4">
    <location>
        <begin position="9"/>
        <end position="27"/>
    </location>
</feature>
<dbReference type="GO" id="GO:0030313">
    <property type="term" value="C:cell envelope"/>
    <property type="evidence" value="ECO:0007669"/>
    <property type="project" value="UniProtKB-SubCell"/>
</dbReference>
<feature type="coiled-coil region" evidence="3">
    <location>
        <begin position="100"/>
        <end position="146"/>
    </location>
</feature>
<evidence type="ECO:0000256" key="2">
    <source>
        <dbReference type="ARBA" id="ARBA00023054"/>
    </source>
</evidence>
<evidence type="ECO:0000313" key="5">
    <source>
        <dbReference type="EMBL" id="HEB13570.1"/>
    </source>
</evidence>
<proteinExistence type="predicted"/>
<dbReference type="InterPro" id="IPR050465">
    <property type="entry name" value="UPF0194_transport"/>
</dbReference>
<dbReference type="AlphaFoldDB" id="A0A7C1NJR1"/>
<organism evidence="5">
    <name type="scientific">candidate division CPR3 bacterium</name>
    <dbReference type="NCBI Taxonomy" id="2268181"/>
    <lineage>
        <taxon>Bacteria</taxon>
        <taxon>Bacteria division CPR3</taxon>
    </lineage>
</organism>
<protein>
    <recommendedName>
        <fullName evidence="6">Biotin/lipoyl-binding protein</fullName>
    </recommendedName>
</protein>
<accession>A0A7C1NJR1</accession>
<dbReference type="PANTHER" id="PTHR32347">
    <property type="entry name" value="EFFLUX SYSTEM COMPONENT YKNX-RELATED"/>
    <property type="match status" value="1"/>
</dbReference>
<keyword evidence="4" id="KW-0472">Membrane</keyword>
<evidence type="ECO:0000256" key="1">
    <source>
        <dbReference type="ARBA" id="ARBA00004196"/>
    </source>
</evidence>
<keyword evidence="4" id="KW-1133">Transmembrane helix</keyword>
<gene>
    <name evidence="5" type="ORF">ENI13_01170</name>
</gene>
<sequence length="308" mass="32938">MLGFFKKPLVIIFLIIVVTLAAVIVLVTKTPPPTPELAKAQRGDVIDEVSITGRVQSAEDVNLAFEKTGTVGRINVSIGDKVARGTMLVSLTNSDIAAQLLESEAQLDFEQAKLDELQKGTRPEEIQAAEVDLANAERKAEADLRDIYSSSLLVAQGAASEAKIALLDVTDIQYLYLTGSNQDNIRFVNTKSLAMQTLFGIEGGGWWSSKSISILDGGAYGQVEAAVQDPTYENIDEALSQMAVALQKVKQTLEKVPITGDFSAAQKTILSSAKSSINTEIAAVANTQQNILIQKVTNENAIATAEVA</sequence>
<dbReference type="Gene3D" id="1.10.287.470">
    <property type="entry name" value="Helix hairpin bin"/>
    <property type="match status" value="1"/>
</dbReference>
<dbReference type="Gene3D" id="2.40.50.100">
    <property type="match status" value="1"/>
</dbReference>
<evidence type="ECO:0000256" key="3">
    <source>
        <dbReference type="SAM" id="Coils"/>
    </source>
</evidence>
<comment type="caution">
    <text evidence="5">The sequence shown here is derived from an EMBL/GenBank/DDBJ whole genome shotgun (WGS) entry which is preliminary data.</text>
</comment>